<protein>
    <recommendedName>
        <fullName evidence="5">Eukaryotic translation initiation factor 4G</fullName>
    </recommendedName>
    <alternativeName>
        <fullName evidence="6">Protein synthesis initiation factor 4G</fullName>
    </alternativeName>
</protein>
<dbReference type="Pfam" id="PF02854">
    <property type="entry name" value="MIF4G"/>
    <property type="match status" value="1"/>
</dbReference>
<dbReference type="FunFam" id="1.25.40.180:FF:000034">
    <property type="entry name" value="Eukaryotic translation initiation factor 4G"/>
    <property type="match status" value="1"/>
</dbReference>
<reference evidence="9" key="1">
    <citation type="submission" date="2019-08" db="EMBL/GenBank/DDBJ databases">
        <title>Reference gene set and small RNA set construction with multiple tissues from Davidia involucrata Baill.</title>
        <authorList>
            <person name="Yang H."/>
            <person name="Zhou C."/>
            <person name="Li G."/>
            <person name="Wang J."/>
            <person name="Gao P."/>
            <person name="Wang M."/>
            <person name="Wang R."/>
            <person name="Zhao Y."/>
        </authorList>
    </citation>
    <scope>NUCLEOTIDE SEQUENCE</scope>
    <source>
        <tissue evidence="9">Mixed with DoveR01_LX</tissue>
    </source>
</reference>
<gene>
    <name evidence="9" type="ORF">Din_007665</name>
</gene>
<feature type="domain" description="MI" evidence="8">
    <location>
        <begin position="804"/>
        <end position="928"/>
    </location>
</feature>
<evidence type="ECO:0000256" key="5">
    <source>
        <dbReference type="ARBA" id="ARBA00067320"/>
    </source>
</evidence>
<dbReference type="InterPro" id="IPR003890">
    <property type="entry name" value="MIF4G-like_typ-3"/>
</dbReference>
<feature type="compositionally biased region" description="Polar residues" evidence="7">
    <location>
        <begin position="619"/>
        <end position="628"/>
    </location>
</feature>
<dbReference type="Pfam" id="PF02847">
    <property type="entry name" value="MA3"/>
    <property type="match status" value="1"/>
</dbReference>
<dbReference type="SMART" id="SM00543">
    <property type="entry name" value="MIF4G"/>
    <property type="match status" value="1"/>
</dbReference>
<sequence length="962" mass="106529">MSHKQSRAEKRESHYKKPGDPPGYSAHQRVSSGGTGKGGGGTGLPPASSNSHFSSYSTNSSFKNSHGQGAQSGVTSATANSESNAVQIGSRAQSSSAGAFNAPLSDVPVKSTDLSSQRSNRTVPRAPSSQSTSRASKATTPIKGDTSRGVSLQFGSFSPGIVNGMQIPARTSSAPPNLDEQKRDQIQAQGVTATSLQLPMRLPVGNSSQVPQQVFVPSLQAHPLRPQGMMYQGQGMNFFPQIGHQLGSQLGNLGVLMNPQFAQQQAGKFGAPRKSVKIFHPETGEELRPDKRADMNLDVGSPGAESHPNIPLQPHPVPYGPPQSTLQVMHKAAKKYEEAKQRQLKAILNKLTPQNFDRLFEQVKEVNIDNAITLVGVIAQIFDTDLIEPTFCELYANFCCHLAGELPDFVEDNEKITFKRLLLNKCQEEFERGEREQAEADRVEGDGEVKQSKEEREEKRIRARRRMLGNIRLIGELYKKKMLTERIMHDCIQKLLGEYQNPDEEDIEALCKLMSTIGEMIDHPKAKEHMDAYFERIANLSNNMKLSSRVRFMLKDVIDLRKSKWQQRRKVEGPKKIEELHRDVAQERQAHNGRLARGSSIGSSSRRGQPLDFGPRASSILSSPNSQMGAFRGMPSQVRGFGSRDVRLEDRNPHENRTLSVPLPHRPIDDNTITLGPQGGLARGMSVRGQSMLSGAPMADISSGPVESRRMPAGLNGYSSASEWRSHNSRQEPMPRNVQERFMQLPAYDQSYSQEHSMYYANRDLPNAECSFDRSRPGSPATQLQRSSSVNSNVSSGKVWPEERLRDMSMAAIREFYSAKDENEVALCIRDLNSPSFCPSMISIWVNDSFERKDRDRDLLAGLLVNLTKSRDGILSRVQLIQGFESVLATLEDTVTDAPKAGEFFGRILARIIIENVISLKEIERLIQQGGEEPGYLLQIGLGNEVLKSAFETIRSEKGNLS</sequence>
<dbReference type="GO" id="GO:0003729">
    <property type="term" value="F:mRNA binding"/>
    <property type="evidence" value="ECO:0007669"/>
    <property type="project" value="TreeGrafter"/>
</dbReference>
<dbReference type="GO" id="GO:0016281">
    <property type="term" value="C:eukaryotic translation initiation factor 4F complex"/>
    <property type="evidence" value="ECO:0007669"/>
    <property type="project" value="TreeGrafter"/>
</dbReference>
<evidence type="ECO:0000313" key="9">
    <source>
        <dbReference type="EMBL" id="MPA38224.1"/>
    </source>
</evidence>
<feature type="compositionally biased region" description="Low complexity" evidence="7">
    <location>
        <begin position="787"/>
        <end position="796"/>
    </location>
</feature>
<feature type="region of interest" description="Disordered" evidence="7">
    <location>
        <begin position="770"/>
        <end position="796"/>
    </location>
</feature>
<accession>A0A5B6Z2E0</accession>
<evidence type="ECO:0000256" key="4">
    <source>
        <dbReference type="ARBA" id="ARBA00022917"/>
    </source>
</evidence>
<evidence type="ECO:0000256" key="2">
    <source>
        <dbReference type="ARBA" id="ARBA00022540"/>
    </source>
</evidence>
<feature type="region of interest" description="Disordered" evidence="7">
    <location>
        <begin position="434"/>
        <end position="457"/>
    </location>
</feature>
<feature type="compositionally biased region" description="Basic and acidic residues" evidence="7">
    <location>
        <begin position="1"/>
        <end position="19"/>
    </location>
</feature>
<dbReference type="EMBL" id="GHES01007665">
    <property type="protein sequence ID" value="MPA38224.1"/>
    <property type="molecule type" value="Transcribed_RNA"/>
</dbReference>
<feature type="region of interest" description="Disordered" evidence="7">
    <location>
        <begin position="587"/>
        <end position="670"/>
    </location>
</feature>
<feature type="compositionally biased region" description="Low complexity" evidence="7">
    <location>
        <begin position="48"/>
        <end position="66"/>
    </location>
</feature>
<dbReference type="PROSITE" id="PS51366">
    <property type="entry name" value="MI"/>
    <property type="match status" value="1"/>
</dbReference>
<feature type="compositionally biased region" description="Low complexity" evidence="7">
    <location>
        <begin position="593"/>
        <end position="608"/>
    </location>
</feature>
<name>A0A5B6Z2E0_DAVIN</name>
<dbReference type="PANTHER" id="PTHR23253">
    <property type="entry name" value="EUKARYOTIC TRANSLATION INITIATION FACTOR 4 GAMMA"/>
    <property type="match status" value="1"/>
</dbReference>
<proteinExistence type="inferred from homology"/>
<evidence type="ECO:0000256" key="7">
    <source>
        <dbReference type="SAM" id="MobiDB-lite"/>
    </source>
</evidence>
<feature type="compositionally biased region" description="Basic and acidic residues" evidence="7">
    <location>
        <begin position="642"/>
        <end position="657"/>
    </location>
</feature>
<evidence type="ECO:0000256" key="6">
    <source>
        <dbReference type="ARBA" id="ARBA00075135"/>
    </source>
</evidence>
<dbReference type="AlphaFoldDB" id="A0A5B6Z2E0"/>
<dbReference type="Gene3D" id="1.25.40.180">
    <property type="match status" value="2"/>
</dbReference>
<dbReference type="InterPro" id="IPR016024">
    <property type="entry name" value="ARM-type_fold"/>
</dbReference>
<feature type="compositionally biased region" description="Polar residues" evidence="7">
    <location>
        <begin position="67"/>
        <end position="98"/>
    </location>
</feature>
<evidence type="ECO:0000256" key="1">
    <source>
        <dbReference type="ARBA" id="ARBA00005775"/>
    </source>
</evidence>
<keyword evidence="2 9" id="KW-0396">Initiation factor</keyword>
<organism evidence="9">
    <name type="scientific">Davidia involucrata</name>
    <name type="common">Dove tree</name>
    <dbReference type="NCBI Taxonomy" id="16924"/>
    <lineage>
        <taxon>Eukaryota</taxon>
        <taxon>Viridiplantae</taxon>
        <taxon>Streptophyta</taxon>
        <taxon>Embryophyta</taxon>
        <taxon>Tracheophyta</taxon>
        <taxon>Spermatophyta</taxon>
        <taxon>Magnoliopsida</taxon>
        <taxon>eudicotyledons</taxon>
        <taxon>Gunneridae</taxon>
        <taxon>Pentapetalae</taxon>
        <taxon>asterids</taxon>
        <taxon>Cornales</taxon>
        <taxon>Nyssaceae</taxon>
        <taxon>Davidia</taxon>
    </lineage>
</organism>
<feature type="compositionally biased region" description="Polar residues" evidence="7">
    <location>
        <begin position="112"/>
        <end position="139"/>
    </location>
</feature>
<dbReference type="FunFam" id="1.25.40.180:FF:000024">
    <property type="entry name" value="Eukaryotic translation initiation factor 4G"/>
    <property type="match status" value="1"/>
</dbReference>
<dbReference type="PANTHER" id="PTHR23253:SF9">
    <property type="entry name" value="EUKARYOTIC TRANSLATION INITIATION FACTOR 4 GAMMA 2"/>
    <property type="match status" value="1"/>
</dbReference>
<evidence type="ECO:0000256" key="3">
    <source>
        <dbReference type="ARBA" id="ARBA00022845"/>
    </source>
</evidence>
<dbReference type="GO" id="GO:0006417">
    <property type="term" value="P:regulation of translation"/>
    <property type="evidence" value="ECO:0007669"/>
    <property type="project" value="UniProtKB-KW"/>
</dbReference>
<dbReference type="SMART" id="SM00544">
    <property type="entry name" value="MA3"/>
    <property type="match status" value="1"/>
</dbReference>
<feature type="region of interest" description="Disordered" evidence="7">
    <location>
        <begin position="1"/>
        <end position="150"/>
    </location>
</feature>
<dbReference type="InterPro" id="IPR003891">
    <property type="entry name" value="Initiation_fac_eIF4g_MI"/>
</dbReference>
<keyword evidence="4" id="KW-0648">Protein biosynthesis</keyword>
<feature type="compositionally biased region" description="Gly residues" evidence="7">
    <location>
        <begin position="33"/>
        <end position="43"/>
    </location>
</feature>
<keyword evidence="3" id="KW-0810">Translation regulation</keyword>
<evidence type="ECO:0000259" key="8">
    <source>
        <dbReference type="PROSITE" id="PS51366"/>
    </source>
</evidence>
<dbReference type="GO" id="GO:0003743">
    <property type="term" value="F:translation initiation factor activity"/>
    <property type="evidence" value="ECO:0007669"/>
    <property type="project" value="UniProtKB-KW"/>
</dbReference>
<dbReference type="SUPFAM" id="SSF48371">
    <property type="entry name" value="ARM repeat"/>
    <property type="match status" value="2"/>
</dbReference>
<comment type="similarity">
    <text evidence="1">Belongs to the eukaryotic initiation factor 4G family.</text>
</comment>